<evidence type="ECO:0000313" key="2">
    <source>
        <dbReference type="Proteomes" id="UP000280834"/>
    </source>
</evidence>
<organism evidence="3">
    <name type="scientific">Brugia timori</name>
    <dbReference type="NCBI Taxonomy" id="42155"/>
    <lineage>
        <taxon>Eukaryota</taxon>
        <taxon>Metazoa</taxon>
        <taxon>Ecdysozoa</taxon>
        <taxon>Nematoda</taxon>
        <taxon>Chromadorea</taxon>
        <taxon>Rhabditida</taxon>
        <taxon>Spirurina</taxon>
        <taxon>Spiruromorpha</taxon>
        <taxon>Filarioidea</taxon>
        <taxon>Onchocercidae</taxon>
        <taxon>Brugia</taxon>
    </lineage>
</organism>
<reference evidence="1 2" key="2">
    <citation type="submission" date="2018-11" db="EMBL/GenBank/DDBJ databases">
        <authorList>
            <consortium name="Pathogen Informatics"/>
        </authorList>
    </citation>
    <scope>NUCLEOTIDE SEQUENCE [LARGE SCALE GENOMIC DNA]</scope>
</reference>
<dbReference type="WBParaSite" id="BTMF_0001005201-mRNA-1">
    <property type="protein sequence ID" value="BTMF_0001005201-mRNA-1"/>
    <property type="gene ID" value="BTMF_0001005201"/>
</dbReference>
<dbReference type="AlphaFoldDB" id="A0A0R3QQR7"/>
<protein>
    <submittedName>
        <fullName evidence="1 3">Uncharacterized protein</fullName>
    </submittedName>
</protein>
<keyword evidence="2" id="KW-1185">Reference proteome</keyword>
<name>A0A0R3QQR7_9BILA</name>
<evidence type="ECO:0000313" key="3">
    <source>
        <dbReference type="WBParaSite" id="BTMF_0001005201-mRNA-1"/>
    </source>
</evidence>
<reference evidence="3" key="1">
    <citation type="submission" date="2017-02" db="UniProtKB">
        <authorList>
            <consortium name="WormBaseParasite"/>
        </authorList>
    </citation>
    <scope>IDENTIFICATION</scope>
</reference>
<sequence>MLSSFLEEVLKLLNLLTEMFNSIRTSFVSQNRHFDISDSALINSSIIH</sequence>
<dbReference type="EMBL" id="UZAG01016236">
    <property type="protein sequence ID" value="VDO26936.1"/>
    <property type="molecule type" value="Genomic_DNA"/>
</dbReference>
<accession>A0A0R3QQR7</accession>
<evidence type="ECO:0000313" key="1">
    <source>
        <dbReference type="EMBL" id="VDO26936.1"/>
    </source>
</evidence>
<gene>
    <name evidence="1" type="ORF">BTMF_LOCUS8101</name>
</gene>
<proteinExistence type="predicted"/>
<dbReference type="Proteomes" id="UP000280834">
    <property type="component" value="Unassembled WGS sequence"/>
</dbReference>